<dbReference type="InterPro" id="IPR021896">
    <property type="entry name" value="THAP9-like_HTH"/>
</dbReference>
<evidence type="ECO:0000313" key="4">
    <source>
        <dbReference type="EMBL" id="KAJ6648710.1"/>
    </source>
</evidence>
<reference evidence="4" key="1">
    <citation type="submission" date="2022-07" db="EMBL/GenBank/DDBJ databases">
        <authorList>
            <person name="Trinca V."/>
            <person name="Uliana J.V.C."/>
            <person name="Torres T.T."/>
            <person name="Ward R.J."/>
            <person name="Monesi N."/>
        </authorList>
    </citation>
    <scope>NUCLEOTIDE SEQUENCE</scope>
    <source>
        <strain evidence="4">HSMRA1968</strain>
        <tissue evidence="4">Whole embryos</tissue>
    </source>
</reference>
<dbReference type="OrthoDB" id="7763850at2759"/>
<dbReference type="Pfam" id="PF12017">
    <property type="entry name" value="Tnp_P_element"/>
    <property type="match status" value="1"/>
</dbReference>
<feature type="domain" description="Transposable element P transposase-like RNase H" evidence="2">
    <location>
        <begin position="265"/>
        <end position="395"/>
    </location>
</feature>
<evidence type="ECO:0000259" key="2">
    <source>
        <dbReference type="Pfam" id="PF21787"/>
    </source>
</evidence>
<dbReference type="EMBL" id="WJQU01000001">
    <property type="protein sequence ID" value="KAJ6648710.1"/>
    <property type="molecule type" value="Genomic_DNA"/>
</dbReference>
<dbReference type="Pfam" id="PF21787">
    <property type="entry name" value="TNP-like_RNaseH_N"/>
    <property type="match status" value="1"/>
</dbReference>
<feature type="domain" description="Transposable element P transposase-like GTP-binding insertion" evidence="3">
    <location>
        <begin position="461"/>
        <end position="548"/>
    </location>
</feature>
<dbReference type="InterPro" id="IPR048366">
    <property type="entry name" value="TNP-like_GBD"/>
</dbReference>
<evidence type="ECO:0000259" key="3">
    <source>
        <dbReference type="Pfam" id="PF21788"/>
    </source>
</evidence>
<keyword evidence="5" id="KW-1185">Reference proteome</keyword>
<feature type="domain" description="THAP9-like helix-turn-helix" evidence="1">
    <location>
        <begin position="186"/>
        <end position="255"/>
    </location>
</feature>
<dbReference type="InterPro" id="IPR048365">
    <property type="entry name" value="TNP-like_RNaseH_N"/>
</dbReference>
<gene>
    <name evidence="4" type="primary">THAP9_6</name>
    <name evidence="4" type="ORF">Bhyg_03941</name>
</gene>
<proteinExistence type="predicted"/>
<dbReference type="Proteomes" id="UP001151699">
    <property type="component" value="Chromosome A"/>
</dbReference>
<dbReference type="AlphaFoldDB" id="A0A9Q0S9R2"/>
<comment type="caution">
    <text evidence="4">The sequence shown here is derived from an EMBL/GenBank/DDBJ whole genome shotgun (WGS) entry which is preliminary data.</text>
</comment>
<evidence type="ECO:0000259" key="1">
    <source>
        <dbReference type="Pfam" id="PF12017"/>
    </source>
</evidence>
<protein>
    <submittedName>
        <fullName evidence="4">DNA transposase THAP9</fullName>
    </submittedName>
</protein>
<organism evidence="4 5">
    <name type="scientific">Pseudolycoriella hygida</name>
    <dbReference type="NCBI Taxonomy" id="35572"/>
    <lineage>
        <taxon>Eukaryota</taxon>
        <taxon>Metazoa</taxon>
        <taxon>Ecdysozoa</taxon>
        <taxon>Arthropoda</taxon>
        <taxon>Hexapoda</taxon>
        <taxon>Insecta</taxon>
        <taxon>Pterygota</taxon>
        <taxon>Neoptera</taxon>
        <taxon>Endopterygota</taxon>
        <taxon>Diptera</taxon>
        <taxon>Nematocera</taxon>
        <taxon>Sciaroidea</taxon>
        <taxon>Sciaridae</taxon>
        <taxon>Pseudolycoriella</taxon>
    </lineage>
</organism>
<name>A0A9Q0S9R2_9DIPT</name>
<dbReference type="Pfam" id="PF21788">
    <property type="entry name" value="TNP-like_GBD"/>
    <property type="match status" value="1"/>
</dbReference>
<sequence length="619" mass="71148">MKTVSVIKLAQLSQARNKDILLKLLREKKLSHSFYQICKKHFNPKHYVININGDRRLKKGAVPSLCLSDVLLIVKTERDYALSPKEKHWNAVFNFSNSHDEIGSHISTNGSGNSKSFFFDVIDVSRSSGVGANVDNLLYENRDRLQDQLRNTTKYDYDQVVAKTAQELLHYKKKCEEYSKLDEWTDENVVKYLSNKFNKQQLEFFKMQIFNSGKNINGRRYNDNQKSLSLSIHKQSPKNYRFLRRFLILPGKTTLGRHRAHLVFQSGIDHRLMNIVKLKVKELTEEQKISTLSWDEVSLKPHIDYNRSRDIIDGFVDVNGSRRPEFATHALTFMVRGIHTPFKEPVSYYYTANLNGIELSEAVRMTTEAVVDTGLKLIGSVCDQPSPCVAAVHNLIRSNQDSRTCAGQLLTYNINGNDIVHLFDYPHIWKSLRNNLLTKDLSHTLNKRWEITDSRHSSGLTKYASWDHIKQLYDLDVKATQRIAPKLTSEHLNPEKYKMKVSLATQVFSETVGNAMLRCSEKKQLPEEVVNTAYAILFFNDLFDSLNGGGAPRCSNCEEDQFHALLCNINEMLLDYNNNIDEIDETSDIDDNVKIVIDNVDFEENFLDAVVFDPLFGQN</sequence>
<evidence type="ECO:0000313" key="5">
    <source>
        <dbReference type="Proteomes" id="UP001151699"/>
    </source>
</evidence>
<accession>A0A9Q0S9R2</accession>